<protein>
    <submittedName>
        <fullName evidence="2">Uncharacterized protein</fullName>
    </submittedName>
</protein>
<dbReference type="Proteomes" id="UP000314294">
    <property type="component" value="Unassembled WGS sequence"/>
</dbReference>
<accession>A0A4Z2IEJ4</accession>
<feature type="compositionally biased region" description="Polar residues" evidence="1">
    <location>
        <begin position="29"/>
        <end position="47"/>
    </location>
</feature>
<dbReference type="AlphaFoldDB" id="A0A4Z2IEJ4"/>
<feature type="region of interest" description="Disordered" evidence="1">
    <location>
        <begin position="1"/>
        <end position="66"/>
    </location>
</feature>
<name>A0A4Z2IEJ4_9TELE</name>
<evidence type="ECO:0000313" key="2">
    <source>
        <dbReference type="EMBL" id="TNN75995.1"/>
    </source>
</evidence>
<dbReference type="EMBL" id="SRLO01000097">
    <property type="protein sequence ID" value="TNN75995.1"/>
    <property type="molecule type" value="Genomic_DNA"/>
</dbReference>
<sequence>MDHSFHQVTVVKPDRNGSENARLDEKNSPGHQSTSHVIHTISMSTESQRSHGLPIRKQSAAQTFRF</sequence>
<comment type="caution">
    <text evidence="2">The sequence shown here is derived from an EMBL/GenBank/DDBJ whole genome shotgun (WGS) entry which is preliminary data.</text>
</comment>
<evidence type="ECO:0000313" key="3">
    <source>
        <dbReference type="Proteomes" id="UP000314294"/>
    </source>
</evidence>
<gene>
    <name evidence="2" type="ORF">EYF80_013758</name>
</gene>
<evidence type="ECO:0000256" key="1">
    <source>
        <dbReference type="SAM" id="MobiDB-lite"/>
    </source>
</evidence>
<reference evidence="2 3" key="1">
    <citation type="submission" date="2019-03" db="EMBL/GenBank/DDBJ databases">
        <title>First draft genome of Liparis tanakae, snailfish: a comprehensive survey of snailfish specific genes.</title>
        <authorList>
            <person name="Kim W."/>
            <person name="Song I."/>
            <person name="Jeong J.-H."/>
            <person name="Kim D."/>
            <person name="Kim S."/>
            <person name="Ryu S."/>
            <person name="Song J.Y."/>
            <person name="Lee S.K."/>
        </authorList>
    </citation>
    <scope>NUCLEOTIDE SEQUENCE [LARGE SCALE GENOMIC DNA]</scope>
    <source>
        <tissue evidence="2">Muscle</tissue>
    </source>
</reference>
<organism evidence="2 3">
    <name type="scientific">Liparis tanakae</name>
    <name type="common">Tanaka's snailfish</name>
    <dbReference type="NCBI Taxonomy" id="230148"/>
    <lineage>
        <taxon>Eukaryota</taxon>
        <taxon>Metazoa</taxon>
        <taxon>Chordata</taxon>
        <taxon>Craniata</taxon>
        <taxon>Vertebrata</taxon>
        <taxon>Euteleostomi</taxon>
        <taxon>Actinopterygii</taxon>
        <taxon>Neopterygii</taxon>
        <taxon>Teleostei</taxon>
        <taxon>Neoteleostei</taxon>
        <taxon>Acanthomorphata</taxon>
        <taxon>Eupercaria</taxon>
        <taxon>Perciformes</taxon>
        <taxon>Cottioidei</taxon>
        <taxon>Cottales</taxon>
        <taxon>Liparidae</taxon>
        <taxon>Liparis</taxon>
    </lineage>
</organism>
<proteinExistence type="predicted"/>
<feature type="compositionally biased region" description="Basic and acidic residues" evidence="1">
    <location>
        <begin position="12"/>
        <end position="28"/>
    </location>
</feature>
<keyword evidence="3" id="KW-1185">Reference proteome</keyword>